<evidence type="ECO:0000313" key="3">
    <source>
        <dbReference type="Proteomes" id="UP000190625"/>
    </source>
</evidence>
<proteinExistence type="predicted"/>
<dbReference type="RefSeq" id="WP_078808549.1">
    <property type="nucleotide sequence ID" value="NZ_FUWM01000003.1"/>
</dbReference>
<keyword evidence="3" id="KW-1185">Reference proteome</keyword>
<keyword evidence="1" id="KW-0812">Transmembrane</keyword>
<reference evidence="3" key="1">
    <citation type="submission" date="2017-02" db="EMBL/GenBank/DDBJ databases">
        <authorList>
            <person name="Varghese N."/>
            <person name="Submissions S."/>
        </authorList>
    </citation>
    <scope>NUCLEOTIDE SEQUENCE [LARGE SCALE GENOMIC DNA]</scope>
    <source>
        <strain evidence="3">ATCC BAA-73</strain>
    </source>
</reference>
<dbReference type="EMBL" id="FUWM01000003">
    <property type="protein sequence ID" value="SJZ30185.1"/>
    <property type="molecule type" value="Genomic_DNA"/>
</dbReference>
<evidence type="ECO:0000256" key="1">
    <source>
        <dbReference type="SAM" id="Phobius"/>
    </source>
</evidence>
<keyword evidence="1" id="KW-1133">Transmembrane helix</keyword>
<name>A0A1T4JJ41_9FIRM</name>
<protein>
    <recommendedName>
        <fullName evidence="4">Lipoprotein</fullName>
    </recommendedName>
</protein>
<dbReference type="AlphaFoldDB" id="A0A1T4JJ41"/>
<accession>A0A1T4JJ41</accession>
<dbReference type="Proteomes" id="UP000190625">
    <property type="component" value="Unassembled WGS sequence"/>
</dbReference>
<dbReference type="PROSITE" id="PS51257">
    <property type="entry name" value="PROKAR_LIPOPROTEIN"/>
    <property type="match status" value="1"/>
</dbReference>
<keyword evidence="1" id="KW-0472">Membrane</keyword>
<sequence length="62" mass="6789">MAIMKWLNIISGICSIISLFISCFVANKVVKISKELKIDSSTNVGKQTTVGKENTVVGRDMK</sequence>
<gene>
    <name evidence="2" type="ORF">SAMN02745118_00004</name>
</gene>
<feature type="transmembrane region" description="Helical" evidence="1">
    <location>
        <begin position="6"/>
        <end position="27"/>
    </location>
</feature>
<dbReference type="STRING" id="142842.SAMN02745118_00004"/>
<evidence type="ECO:0000313" key="2">
    <source>
        <dbReference type="EMBL" id="SJZ30185.1"/>
    </source>
</evidence>
<organism evidence="2 3">
    <name type="scientific">Selenihalanaerobacter shriftii</name>
    <dbReference type="NCBI Taxonomy" id="142842"/>
    <lineage>
        <taxon>Bacteria</taxon>
        <taxon>Bacillati</taxon>
        <taxon>Bacillota</taxon>
        <taxon>Clostridia</taxon>
        <taxon>Halanaerobiales</taxon>
        <taxon>Halobacteroidaceae</taxon>
        <taxon>Selenihalanaerobacter</taxon>
    </lineage>
</organism>
<evidence type="ECO:0008006" key="4">
    <source>
        <dbReference type="Google" id="ProtNLM"/>
    </source>
</evidence>